<dbReference type="AlphaFoldDB" id="A0A556MUF4"/>
<dbReference type="RefSeq" id="WP_144247147.1">
    <property type="nucleotide sequence ID" value="NZ_VLPK01000001.1"/>
</dbReference>
<dbReference type="OrthoDB" id="1451596at2"/>
<evidence type="ECO:0000313" key="10">
    <source>
        <dbReference type="Proteomes" id="UP000318733"/>
    </source>
</evidence>
<sequence>MIKNYIKTAWRNLLRSKAYSLVAILGLAIGLAVSILLFWGVNDELSYDTQSKDAENIYRVNAKGRTGDHYETWTTTPAPVGLAAVKNYPDVKRMARTTGGGVLVNVGTFSLYQDHVAYTEPSFFDIFDIHFIEGNAKTAISEVNYVALSNTLAIKFFGSAKKAMGKIMSIREKQLPYVVSAVYEDMPLRSSVHKNMILSLDNIRKNFGGNGSWKTIDEDWGNYNFTTFLQLKPGTNTKVLADNLASIMIKSNPAAKKGEASFILQPLSMLRLYSPDLSPDGVKTVRIFILIGVLILLIAVINYINLSTARATKRAKEVGLRRVVGADRMQLIMQFVAEFVIIFLASIVLAFILIGALVPVYQNISGKDYPIDYWQPSTLKIILWVGIGTIVMASIYPAWVLSSFKPTEVLKATFNAPAKGGWLRKTLVVVQFTFSITLIICTVVIAKQLYFIQHTNLGYNRDNTFTVWLNDNMGKHLSAVMNDIKSDSHIVDVSYGDQDFMSMSGLTDNIDWPGKTDHTAHITNMDISANFTSMMGIKFADGSGFTGAPSDSSYYLVNEAAIKMMGLKHPVGTIISLWGKPKQIKGVLHDFNNTSLKGQIMPAIFRIASQPITNGALYVKVRSAYAKESIEKMEQLYRAYAPGHPFSYQFLDDAFDDMYRREIQTTQLFKAFAGVTILLSCMGLFGLAVFSAERRVKEIGIRKVLGASVRDISVLVSGEFTTLIIIANIIAWPIAWYFTHQWLQDFSYRTSVSWWLFLLCGLVSLTIAIITVSSQAIKAAMVNPVKSLKAE</sequence>
<feature type="domain" description="ABC3 transporter permease C-terminal" evidence="7">
    <location>
        <begin position="290"/>
        <end position="404"/>
    </location>
</feature>
<comment type="caution">
    <text evidence="9">The sequence shown here is derived from an EMBL/GenBank/DDBJ whole genome shotgun (WGS) entry which is preliminary data.</text>
</comment>
<evidence type="ECO:0000259" key="8">
    <source>
        <dbReference type="Pfam" id="PF12704"/>
    </source>
</evidence>
<dbReference type="InterPro" id="IPR025857">
    <property type="entry name" value="MacB_PCD"/>
</dbReference>
<feature type="transmembrane region" description="Helical" evidence="6">
    <location>
        <begin position="21"/>
        <end position="41"/>
    </location>
</feature>
<feature type="transmembrane region" description="Helical" evidence="6">
    <location>
        <begin position="287"/>
        <end position="306"/>
    </location>
</feature>
<dbReference type="Pfam" id="PF12704">
    <property type="entry name" value="MacB_PCD"/>
    <property type="match status" value="1"/>
</dbReference>
<feature type="transmembrane region" description="Helical" evidence="6">
    <location>
        <begin position="712"/>
        <end position="734"/>
    </location>
</feature>
<keyword evidence="3 6" id="KW-0812">Transmembrane</keyword>
<feature type="domain" description="MacB-like periplasmic core" evidence="8">
    <location>
        <begin position="20"/>
        <end position="245"/>
    </location>
</feature>
<dbReference type="PANTHER" id="PTHR30572:SF18">
    <property type="entry name" value="ABC-TYPE MACROLIDE FAMILY EXPORT SYSTEM PERMEASE COMPONENT 2"/>
    <property type="match status" value="1"/>
</dbReference>
<dbReference type="PANTHER" id="PTHR30572">
    <property type="entry name" value="MEMBRANE COMPONENT OF TRANSPORTER-RELATED"/>
    <property type="match status" value="1"/>
</dbReference>
<proteinExistence type="predicted"/>
<comment type="subcellular location">
    <subcellularLocation>
        <location evidence="1">Cell membrane</location>
        <topology evidence="1">Multi-pass membrane protein</topology>
    </subcellularLocation>
</comment>
<keyword evidence="5 6" id="KW-0472">Membrane</keyword>
<feature type="transmembrane region" description="Helical" evidence="6">
    <location>
        <begin position="422"/>
        <end position="446"/>
    </location>
</feature>
<evidence type="ECO:0000256" key="4">
    <source>
        <dbReference type="ARBA" id="ARBA00022989"/>
    </source>
</evidence>
<keyword evidence="2" id="KW-1003">Cell membrane</keyword>
<dbReference type="GO" id="GO:0022857">
    <property type="term" value="F:transmembrane transporter activity"/>
    <property type="evidence" value="ECO:0007669"/>
    <property type="project" value="TreeGrafter"/>
</dbReference>
<evidence type="ECO:0000259" key="7">
    <source>
        <dbReference type="Pfam" id="PF02687"/>
    </source>
</evidence>
<evidence type="ECO:0000256" key="5">
    <source>
        <dbReference type="ARBA" id="ARBA00023136"/>
    </source>
</evidence>
<evidence type="ECO:0000256" key="1">
    <source>
        <dbReference type="ARBA" id="ARBA00004651"/>
    </source>
</evidence>
<feature type="transmembrane region" description="Helical" evidence="6">
    <location>
        <begin position="335"/>
        <end position="361"/>
    </location>
</feature>
<dbReference type="Proteomes" id="UP000318733">
    <property type="component" value="Unassembled WGS sequence"/>
</dbReference>
<dbReference type="EMBL" id="VLPK01000001">
    <property type="protein sequence ID" value="TSJ43581.1"/>
    <property type="molecule type" value="Genomic_DNA"/>
</dbReference>
<evidence type="ECO:0000313" key="9">
    <source>
        <dbReference type="EMBL" id="TSJ43581.1"/>
    </source>
</evidence>
<gene>
    <name evidence="9" type="ORF">FO440_05160</name>
</gene>
<evidence type="ECO:0000256" key="6">
    <source>
        <dbReference type="SAM" id="Phobius"/>
    </source>
</evidence>
<feature type="transmembrane region" description="Helical" evidence="6">
    <location>
        <begin position="668"/>
        <end position="691"/>
    </location>
</feature>
<evidence type="ECO:0000256" key="3">
    <source>
        <dbReference type="ARBA" id="ARBA00022692"/>
    </source>
</evidence>
<accession>A0A556MUF4</accession>
<keyword evidence="10" id="KW-1185">Reference proteome</keyword>
<dbReference type="InterPro" id="IPR003838">
    <property type="entry name" value="ABC3_permease_C"/>
</dbReference>
<evidence type="ECO:0000256" key="2">
    <source>
        <dbReference type="ARBA" id="ARBA00022475"/>
    </source>
</evidence>
<dbReference type="GO" id="GO:0005886">
    <property type="term" value="C:plasma membrane"/>
    <property type="evidence" value="ECO:0007669"/>
    <property type="project" value="UniProtKB-SubCell"/>
</dbReference>
<keyword evidence="4 6" id="KW-1133">Transmembrane helix</keyword>
<organism evidence="9 10">
    <name type="scientific">Mucilaginibacter corticis</name>
    <dbReference type="NCBI Taxonomy" id="2597670"/>
    <lineage>
        <taxon>Bacteria</taxon>
        <taxon>Pseudomonadati</taxon>
        <taxon>Bacteroidota</taxon>
        <taxon>Sphingobacteriia</taxon>
        <taxon>Sphingobacteriales</taxon>
        <taxon>Sphingobacteriaceae</taxon>
        <taxon>Mucilaginibacter</taxon>
    </lineage>
</organism>
<feature type="transmembrane region" description="Helical" evidence="6">
    <location>
        <begin position="754"/>
        <end position="772"/>
    </location>
</feature>
<feature type="transmembrane region" description="Helical" evidence="6">
    <location>
        <begin position="381"/>
        <end position="401"/>
    </location>
</feature>
<name>A0A556MUF4_9SPHI</name>
<reference evidence="9 10" key="1">
    <citation type="submission" date="2019-07" db="EMBL/GenBank/DDBJ databases">
        <authorList>
            <person name="Huq M.A."/>
        </authorList>
    </citation>
    <scope>NUCLEOTIDE SEQUENCE [LARGE SCALE GENOMIC DNA]</scope>
    <source>
        <strain evidence="9 10">MAH-19</strain>
    </source>
</reference>
<feature type="domain" description="ABC3 transporter permease C-terminal" evidence="7">
    <location>
        <begin position="671"/>
        <end position="782"/>
    </location>
</feature>
<protein>
    <submittedName>
        <fullName evidence="9">FtsX-like permease family protein</fullName>
    </submittedName>
</protein>
<dbReference type="InterPro" id="IPR050250">
    <property type="entry name" value="Macrolide_Exporter_MacB"/>
</dbReference>
<dbReference type="Pfam" id="PF02687">
    <property type="entry name" value="FtsX"/>
    <property type="match status" value="2"/>
</dbReference>